<dbReference type="EMBL" id="JAUSUO010000008">
    <property type="protein sequence ID" value="MDQ0344230.1"/>
    <property type="molecule type" value="Genomic_DNA"/>
</dbReference>
<dbReference type="InterPro" id="IPR038667">
    <property type="entry name" value="XkdH-like_sf"/>
</dbReference>
<accession>A0ABU0D768</accession>
<organism evidence="1 2">
    <name type="scientific">Lederbergia wuyishanensis</name>
    <dbReference type="NCBI Taxonomy" id="1347903"/>
    <lineage>
        <taxon>Bacteria</taxon>
        <taxon>Bacillati</taxon>
        <taxon>Bacillota</taxon>
        <taxon>Bacilli</taxon>
        <taxon>Bacillales</taxon>
        <taxon>Bacillaceae</taxon>
        <taxon>Lederbergia</taxon>
    </lineage>
</organism>
<gene>
    <name evidence="1" type="ORF">J2S14_003071</name>
</gene>
<dbReference type="RefSeq" id="WP_244682500.1">
    <property type="nucleotide sequence ID" value="NZ_JALIRM010000011.1"/>
</dbReference>
<evidence type="ECO:0000313" key="2">
    <source>
        <dbReference type="Proteomes" id="UP001232343"/>
    </source>
</evidence>
<evidence type="ECO:0000313" key="1">
    <source>
        <dbReference type="EMBL" id="MDQ0344230.1"/>
    </source>
</evidence>
<name>A0ABU0D768_9BACI</name>
<evidence type="ECO:0008006" key="3">
    <source>
        <dbReference type="Google" id="ProtNLM"/>
    </source>
</evidence>
<protein>
    <recommendedName>
        <fullName evidence="3">Phage protein</fullName>
    </recommendedName>
</protein>
<comment type="caution">
    <text evidence="1">The sequence shown here is derived from an EMBL/GenBank/DDBJ whole genome shotgun (WGS) entry which is preliminary data.</text>
</comment>
<reference evidence="1 2" key="1">
    <citation type="submission" date="2023-07" db="EMBL/GenBank/DDBJ databases">
        <title>Genomic Encyclopedia of Type Strains, Phase IV (KMG-IV): sequencing the most valuable type-strain genomes for metagenomic binning, comparative biology and taxonomic classification.</title>
        <authorList>
            <person name="Goeker M."/>
        </authorList>
    </citation>
    <scope>NUCLEOTIDE SEQUENCE [LARGE SCALE GENOMIC DNA]</scope>
    <source>
        <strain evidence="1 2">DSM 27848</strain>
    </source>
</reference>
<sequence length="127" mass="14528">MNIRDIMAKATSAVEFMYDKEAEIQRYEPYKKPSGADGMRWVPKHQNVPCRLSASGLNNTDQGEANAIQYDIKLFLSSRYEIKPGDKVIVKTVKDGEVLHSVEYESAKEPFIYVSHQEVLLNRKDFA</sequence>
<dbReference type="Proteomes" id="UP001232343">
    <property type="component" value="Unassembled WGS sequence"/>
</dbReference>
<dbReference type="Gene3D" id="2.40.10.370">
    <property type="entry name" value="Protein of unknown function DUF3599"/>
    <property type="match status" value="1"/>
</dbReference>
<keyword evidence="2" id="KW-1185">Reference proteome</keyword>
<proteinExistence type="predicted"/>